<dbReference type="RefSeq" id="WP_079416387.1">
    <property type="nucleotide sequence ID" value="NZ_MBTG01000026.1"/>
</dbReference>
<evidence type="ECO:0000313" key="5">
    <source>
        <dbReference type="EMBL" id="OPH52177.1"/>
    </source>
</evidence>
<dbReference type="CDD" id="cd00093">
    <property type="entry name" value="HTH_XRE"/>
    <property type="match status" value="1"/>
</dbReference>
<dbReference type="Proteomes" id="UP000190626">
    <property type="component" value="Unassembled WGS sequence"/>
</dbReference>
<dbReference type="EMBL" id="MBTG01000026">
    <property type="protein sequence ID" value="OPH52177.1"/>
    <property type="molecule type" value="Genomic_DNA"/>
</dbReference>
<dbReference type="PROSITE" id="PS50943">
    <property type="entry name" value="HTH_CROC1"/>
    <property type="match status" value="1"/>
</dbReference>
<dbReference type="SUPFAM" id="SSF47413">
    <property type="entry name" value="lambda repressor-like DNA-binding domains"/>
    <property type="match status" value="1"/>
</dbReference>
<dbReference type="Pfam" id="PF01381">
    <property type="entry name" value="HTH_3"/>
    <property type="match status" value="1"/>
</dbReference>
<evidence type="ECO:0000259" key="4">
    <source>
        <dbReference type="PROSITE" id="PS50943"/>
    </source>
</evidence>
<dbReference type="OrthoDB" id="9814553at2"/>
<evidence type="ECO:0000256" key="1">
    <source>
        <dbReference type="ARBA" id="ARBA00023015"/>
    </source>
</evidence>
<name>A0A1V4HEN3_9BACL</name>
<feature type="domain" description="HTH cro/C1-type" evidence="4">
    <location>
        <begin position="12"/>
        <end position="66"/>
    </location>
</feature>
<comment type="caution">
    <text evidence="5">The sequence shown here is derived from an EMBL/GenBank/DDBJ whole genome shotgun (WGS) entry which is preliminary data.</text>
</comment>
<dbReference type="AlphaFoldDB" id="A0A1V4HEN3"/>
<evidence type="ECO:0000313" key="6">
    <source>
        <dbReference type="Proteomes" id="UP000190626"/>
    </source>
</evidence>
<protein>
    <recommendedName>
        <fullName evidence="4">HTH cro/C1-type domain-containing protein</fullName>
    </recommendedName>
</protein>
<gene>
    <name evidence="5" type="ORF">BC351_33125</name>
</gene>
<proteinExistence type="predicted"/>
<dbReference type="STRING" id="1469647.BC351_33125"/>
<dbReference type="GO" id="GO:0003677">
    <property type="term" value="F:DNA binding"/>
    <property type="evidence" value="ECO:0007669"/>
    <property type="project" value="UniProtKB-KW"/>
</dbReference>
<evidence type="ECO:0000256" key="2">
    <source>
        <dbReference type="ARBA" id="ARBA00023125"/>
    </source>
</evidence>
<dbReference type="GO" id="GO:0005829">
    <property type="term" value="C:cytosol"/>
    <property type="evidence" value="ECO:0007669"/>
    <property type="project" value="TreeGrafter"/>
</dbReference>
<keyword evidence="1" id="KW-0805">Transcription regulation</keyword>
<dbReference type="Gene3D" id="1.10.260.40">
    <property type="entry name" value="lambda repressor-like DNA-binding domains"/>
    <property type="match status" value="1"/>
</dbReference>
<keyword evidence="3" id="KW-0804">Transcription</keyword>
<evidence type="ECO:0000256" key="3">
    <source>
        <dbReference type="ARBA" id="ARBA00023163"/>
    </source>
</evidence>
<dbReference type="PANTHER" id="PTHR46797:SF23">
    <property type="entry name" value="HTH-TYPE TRANSCRIPTIONAL REGULATOR SUTR"/>
    <property type="match status" value="1"/>
</dbReference>
<organism evidence="5 6">
    <name type="scientific">Paenibacillus ferrarius</name>
    <dbReference type="NCBI Taxonomy" id="1469647"/>
    <lineage>
        <taxon>Bacteria</taxon>
        <taxon>Bacillati</taxon>
        <taxon>Bacillota</taxon>
        <taxon>Bacilli</taxon>
        <taxon>Bacillales</taxon>
        <taxon>Paenibacillaceae</taxon>
        <taxon>Paenibacillus</taxon>
    </lineage>
</organism>
<reference evidence="6" key="1">
    <citation type="submission" date="2016-07" db="EMBL/GenBank/DDBJ databases">
        <authorList>
            <person name="Florea S."/>
            <person name="Webb J.S."/>
            <person name="Jaromczyk J."/>
            <person name="Schardl C.L."/>
        </authorList>
    </citation>
    <scope>NUCLEOTIDE SEQUENCE [LARGE SCALE GENOMIC DNA]</scope>
    <source>
        <strain evidence="6">CY1</strain>
    </source>
</reference>
<keyword evidence="2" id="KW-0238">DNA-binding</keyword>
<dbReference type="InterPro" id="IPR050807">
    <property type="entry name" value="TransReg_Diox_bact_type"/>
</dbReference>
<dbReference type="InterPro" id="IPR001387">
    <property type="entry name" value="Cro/C1-type_HTH"/>
</dbReference>
<dbReference type="GO" id="GO:0003700">
    <property type="term" value="F:DNA-binding transcription factor activity"/>
    <property type="evidence" value="ECO:0007669"/>
    <property type="project" value="TreeGrafter"/>
</dbReference>
<dbReference type="InterPro" id="IPR010982">
    <property type="entry name" value="Lambda_DNA-bd_dom_sf"/>
</dbReference>
<accession>A0A1V4HEN3</accession>
<dbReference type="PANTHER" id="PTHR46797">
    <property type="entry name" value="HTH-TYPE TRANSCRIPTIONAL REGULATOR"/>
    <property type="match status" value="1"/>
</dbReference>
<dbReference type="SMART" id="SM00530">
    <property type="entry name" value="HTH_XRE"/>
    <property type="match status" value="1"/>
</dbReference>
<sequence>MSDLAKTIGEWIKYLREQRGLSQERLGEVSSLHRTYIGQMERGDANVTLETLEKVTEALGISVGELFRLINPEEDIKMSTTLSQIITVLQGRSVEDQKALLQVLAIAFDWKDGKLL</sequence>
<keyword evidence="6" id="KW-1185">Reference proteome</keyword>